<evidence type="ECO:0000313" key="1">
    <source>
        <dbReference type="EMBL" id="MDT8902532.1"/>
    </source>
</evidence>
<comment type="caution">
    <text evidence="1">The sequence shown here is derived from an EMBL/GenBank/DDBJ whole genome shotgun (WGS) entry which is preliminary data.</text>
</comment>
<keyword evidence="2" id="KW-1185">Reference proteome</keyword>
<dbReference type="InterPro" id="IPR017695">
    <property type="entry name" value="Se-dep_Mo_hydrolase_YqeB"/>
</dbReference>
<dbReference type="Proteomes" id="UP001254848">
    <property type="component" value="Unassembled WGS sequence"/>
</dbReference>
<dbReference type="RefSeq" id="WP_413781013.1">
    <property type="nucleotide sequence ID" value="NZ_JAUOZS010000001.1"/>
</dbReference>
<dbReference type="EMBL" id="JAUOZS010000001">
    <property type="protein sequence ID" value="MDT8902532.1"/>
    <property type="molecule type" value="Genomic_DNA"/>
</dbReference>
<evidence type="ECO:0000313" key="2">
    <source>
        <dbReference type="Proteomes" id="UP001254848"/>
    </source>
</evidence>
<reference evidence="1 2" key="1">
    <citation type="submission" date="2023-07" db="EMBL/GenBank/DDBJ databases">
        <title>The novel representative of Negativicutes class, Anaeroselena agilis gen. nov. sp. nov.</title>
        <authorList>
            <person name="Prokofeva M.I."/>
            <person name="Elcheninov A.G."/>
            <person name="Klyukina A."/>
            <person name="Kublanov I.V."/>
            <person name="Frolov E.N."/>
            <person name="Podosokorskaya O.A."/>
        </authorList>
    </citation>
    <scope>NUCLEOTIDE SEQUENCE [LARGE SCALE GENOMIC DNA]</scope>
    <source>
        <strain evidence="1 2">4137-cl</strain>
    </source>
</reference>
<organism evidence="1 2">
    <name type="scientific">Anaeroselena agilis</name>
    <dbReference type="NCBI Taxonomy" id="3063788"/>
    <lineage>
        <taxon>Bacteria</taxon>
        <taxon>Bacillati</taxon>
        <taxon>Bacillota</taxon>
        <taxon>Negativicutes</taxon>
        <taxon>Acetonemataceae</taxon>
        <taxon>Anaeroselena</taxon>
    </lineage>
</organism>
<accession>A0ABU3P0H1</accession>
<name>A0ABU3P0H1_9FIRM</name>
<gene>
    <name evidence="1" type="primary">yqeB</name>
    <name evidence="1" type="ORF">Q4T40_14885</name>
</gene>
<proteinExistence type="predicted"/>
<sequence>MTALNLDKENRLIVIKGAGDLATGVAHRLFRSGFAVVMTELAQPTVIRLPVAFAAAVFNGRATVEGVTAVRTEPADAVAAACRGLIAVVVDPGGDIVKAIRPWAVVDAILAKRNTGTRLDDAPVVVGLGPGFAAGRDAGYVVETARGHYLGRVIDHGEALPDTGVPGLIDGYGLERLLRAPAAGAFRAARAIGDTVAAGETVGHVGGLPVPAVIGGVLRGLIHDGLAVAAGQKIGDIDPRGRPEHCFTISDKARAVGGGVLEALLAARTCRCH</sequence>
<dbReference type="NCBIfam" id="TIGR03309">
    <property type="entry name" value="matur_yqeB"/>
    <property type="match status" value="1"/>
</dbReference>
<protein>
    <submittedName>
        <fullName evidence="1">Selenium-dependent molybdenum cofactor biosynthesis protein YqeB</fullName>
    </submittedName>
</protein>